<sequence>MSQLFPVVSFSELLVAQQERIASSINNVFVDSQTLTVADVVAVSRYLSQVTVTDEAAQAIQECSNIVQEKLAQGEVIYGVNTGFGGSADQRTDAVDRLQQRLFTLLMAGITSDSETDPMVCSSISPTTCMPEAWVRASMLVRLNSLAAGASGVRIQITDRLAAMLNHDIVPLVPLRGSISASGDLGPLSYVGGVLQGKKYVSAYFGPREGGVDGQKPRKLMRADKALEQAQLPPLGVQAKEGLAIVNGTAFSAGVAALAAYECSCLAALSQVLTAMTVEALCGTDESFDPFVAGVRPHPGQVDSAHNMFRFLRGSRLVNSADFLASGTLRQDRYAVRTASQWIGPVIEDFQLAYAQISTELNSVTDNPLIDRHGHGGKGRIVHGGNFQAKAITSAVEKLRQGLQSLGRMLFSQCTELINPSTNRGLPPNLVADDPATSFLFKGTDIMAAALTSELGFLANPVGSHVQTAEMGNQGINSLALISARYTLKAVDVFSQLAAAHLVAVCQAVDLRVRSHALAAPGTTLAEAGSTTPNASPFLGMAGKRVYDFVRGELKVPPHHRGSRVRR</sequence>
<evidence type="ECO:0000256" key="2">
    <source>
        <dbReference type="RuleBase" id="RU003954"/>
    </source>
</evidence>
<accession>A0AAW0QEE8</accession>
<keyword evidence="4" id="KW-1185">Reference proteome</keyword>
<protein>
    <submittedName>
        <fullName evidence="3">Phenylalanine ammonia-lyase</fullName>
    </submittedName>
</protein>
<proteinExistence type="inferred from homology"/>
<evidence type="ECO:0000313" key="3">
    <source>
        <dbReference type="EMBL" id="KAK8101523.1"/>
    </source>
</evidence>
<dbReference type="InterPro" id="IPR024083">
    <property type="entry name" value="Fumarase/histidase_N"/>
</dbReference>
<organism evidence="3 4">
    <name type="scientific">Apiospora kogelbergensis</name>
    <dbReference type="NCBI Taxonomy" id="1337665"/>
    <lineage>
        <taxon>Eukaryota</taxon>
        <taxon>Fungi</taxon>
        <taxon>Dikarya</taxon>
        <taxon>Ascomycota</taxon>
        <taxon>Pezizomycotina</taxon>
        <taxon>Sordariomycetes</taxon>
        <taxon>Xylariomycetidae</taxon>
        <taxon>Amphisphaeriales</taxon>
        <taxon>Apiosporaceae</taxon>
        <taxon>Apiospora</taxon>
    </lineage>
</organism>
<dbReference type="PROSITE" id="PS00488">
    <property type="entry name" value="PAL_HISTIDASE"/>
    <property type="match status" value="1"/>
</dbReference>
<dbReference type="GO" id="GO:0006559">
    <property type="term" value="P:L-phenylalanine catabolic process"/>
    <property type="evidence" value="ECO:0007669"/>
    <property type="project" value="InterPro"/>
</dbReference>
<dbReference type="EMBL" id="JAQQWP010000009">
    <property type="protein sequence ID" value="KAK8101523.1"/>
    <property type="molecule type" value="Genomic_DNA"/>
</dbReference>
<dbReference type="PANTHER" id="PTHR10362">
    <property type="entry name" value="HISTIDINE AMMONIA-LYASE"/>
    <property type="match status" value="1"/>
</dbReference>
<keyword evidence="2" id="KW-0456">Lyase</keyword>
<dbReference type="AlphaFoldDB" id="A0AAW0QEE8"/>
<comment type="caution">
    <text evidence="3">The sequence shown here is derived from an EMBL/GenBank/DDBJ whole genome shotgun (WGS) entry which is preliminary data.</text>
</comment>
<comment type="similarity">
    <text evidence="1 2">Belongs to the PAL/histidase family.</text>
</comment>
<dbReference type="Gene3D" id="1.20.200.10">
    <property type="entry name" value="Fumarase/aspartase (Central domain)"/>
    <property type="match status" value="1"/>
</dbReference>
<gene>
    <name evidence="3" type="ORF">PG999_011897</name>
</gene>
<reference evidence="3 4" key="1">
    <citation type="submission" date="2023-01" db="EMBL/GenBank/DDBJ databases">
        <title>Analysis of 21 Apiospora genomes using comparative genomics revels a genus with tremendous synthesis potential of carbohydrate active enzymes and secondary metabolites.</title>
        <authorList>
            <person name="Sorensen T."/>
        </authorList>
    </citation>
    <scope>NUCLEOTIDE SEQUENCE [LARGE SCALE GENOMIC DNA]</scope>
    <source>
        <strain evidence="3 4">CBS 117206</strain>
    </source>
</reference>
<dbReference type="SUPFAM" id="SSF48557">
    <property type="entry name" value="L-aspartase-like"/>
    <property type="match status" value="1"/>
</dbReference>
<dbReference type="Pfam" id="PF00221">
    <property type="entry name" value="Lyase_aromatic"/>
    <property type="match status" value="1"/>
</dbReference>
<dbReference type="InterPro" id="IPR001106">
    <property type="entry name" value="Aromatic_Lyase"/>
</dbReference>
<dbReference type="CDD" id="cd00332">
    <property type="entry name" value="PAL-HAL"/>
    <property type="match status" value="1"/>
</dbReference>
<evidence type="ECO:0000313" key="4">
    <source>
        <dbReference type="Proteomes" id="UP001392437"/>
    </source>
</evidence>
<dbReference type="InterPro" id="IPR008948">
    <property type="entry name" value="L-Aspartase-like"/>
</dbReference>
<dbReference type="InterPro" id="IPR022313">
    <property type="entry name" value="Phe/His_NH3-lyase_AS"/>
</dbReference>
<dbReference type="Proteomes" id="UP001392437">
    <property type="component" value="Unassembled WGS sequence"/>
</dbReference>
<dbReference type="Gene3D" id="1.10.275.10">
    <property type="entry name" value="Fumarase/aspartase (N-terminal domain)"/>
    <property type="match status" value="1"/>
</dbReference>
<dbReference type="NCBIfam" id="TIGR01226">
    <property type="entry name" value="phe_am_lyase"/>
    <property type="match status" value="1"/>
</dbReference>
<evidence type="ECO:0000256" key="1">
    <source>
        <dbReference type="ARBA" id="ARBA00007238"/>
    </source>
</evidence>
<name>A0AAW0QEE8_9PEZI</name>
<dbReference type="InterPro" id="IPR005922">
    <property type="entry name" value="Phe_NH3-lyase"/>
</dbReference>
<dbReference type="GO" id="GO:0005737">
    <property type="term" value="C:cytoplasm"/>
    <property type="evidence" value="ECO:0007669"/>
    <property type="project" value="InterPro"/>
</dbReference>
<dbReference type="GO" id="GO:0016841">
    <property type="term" value="F:ammonia-lyase activity"/>
    <property type="evidence" value="ECO:0007669"/>
    <property type="project" value="InterPro"/>
</dbReference>